<dbReference type="InterPro" id="IPR018000">
    <property type="entry name" value="Neurotransmitter_ion_chnl_CS"/>
</dbReference>
<dbReference type="Gene3D" id="2.70.170.10">
    <property type="entry name" value="Neurotransmitter-gated ion-channel ligand-binding domain"/>
    <property type="match status" value="1"/>
</dbReference>
<evidence type="ECO:0000313" key="4">
    <source>
        <dbReference type="Proteomes" id="UP000095280"/>
    </source>
</evidence>
<evidence type="ECO:0000256" key="2">
    <source>
        <dbReference type="ARBA" id="ARBA00023136"/>
    </source>
</evidence>
<dbReference type="PANTHER" id="PTHR18945">
    <property type="entry name" value="NEUROTRANSMITTER GATED ION CHANNEL"/>
    <property type="match status" value="1"/>
</dbReference>
<keyword evidence="4" id="KW-1185">Reference proteome</keyword>
<protein>
    <submittedName>
        <fullName evidence="5">Neur_chan_LBD domain-containing protein</fullName>
    </submittedName>
</protein>
<dbReference type="InterPro" id="IPR006202">
    <property type="entry name" value="Neur_chan_lig-bd"/>
</dbReference>
<evidence type="ECO:0000313" key="5">
    <source>
        <dbReference type="WBParaSite" id="maker-uti_cns_0000368-snap-gene-1.17-mRNA-1"/>
    </source>
</evidence>
<dbReference type="AlphaFoldDB" id="A0A1I8FYL1"/>
<dbReference type="GO" id="GO:0005230">
    <property type="term" value="F:extracellular ligand-gated monoatomic ion channel activity"/>
    <property type="evidence" value="ECO:0007669"/>
    <property type="project" value="InterPro"/>
</dbReference>
<accession>A0A1I8FYL1</accession>
<dbReference type="InterPro" id="IPR036734">
    <property type="entry name" value="Neur_chan_lig-bd_sf"/>
</dbReference>
<reference evidence="5" key="1">
    <citation type="submission" date="2016-11" db="UniProtKB">
        <authorList>
            <consortium name="WormBaseParasite"/>
        </authorList>
    </citation>
    <scope>IDENTIFICATION</scope>
</reference>
<sequence>HWTDSRLAWKGQFNSSLDHVHAITLPASSLWQPDASFYDVVQLSDATEDRAILSVMSSGIVLRSTGMILSTKCSMYMQMFPFDKQNCFVRLSSLQQATGSTQIRIKSLYENDEPTRYVMKSSEFCILWVRLENGSFGFFDTAVLRVGFQ</sequence>
<proteinExistence type="predicted"/>
<dbReference type="InterPro" id="IPR006201">
    <property type="entry name" value="Neur_channel"/>
</dbReference>
<name>A0A1I8FYL1_9PLAT</name>
<evidence type="ECO:0000259" key="3">
    <source>
        <dbReference type="Pfam" id="PF02931"/>
    </source>
</evidence>
<evidence type="ECO:0000256" key="1">
    <source>
        <dbReference type="ARBA" id="ARBA00004141"/>
    </source>
</evidence>
<feature type="domain" description="Neurotransmitter-gated ion-channel ligand-binding" evidence="3">
    <location>
        <begin position="1"/>
        <end position="107"/>
    </location>
</feature>
<keyword evidence="2" id="KW-0472">Membrane</keyword>
<dbReference type="GO" id="GO:0004888">
    <property type="term" value="F:transmembrane signaling receptor activity"/>
    <property type="evidence" value="ECO:0007669"/>
    <property type="project" value="InterPro"/>
</dbReference>
<dbReference type="SUPFAM" id="SSF63712">
    <property type="entry name" value="Nicotinic receptor ligand binding domain-like"/>
    <property type="match status" value="1"/>
</dbReference>
<dbReference type="WBParaSite" id="maker-uti_cns_0000368-snap-gene-1.17-mRNA-1">
    <property type="protein sequence ID" value="maker-uti_cns_0000368-snap-gene-1.17-mRNA-1"/>
    <property type="gene ID" value="maker-uti_cns_0000368-snap-gene-1.17"/>
</dbReference>
<comment type="subcellular location">
    <subcellularLocation>
        <location evidence="1">Membrane</location>
        <topology evidence="1">Multi-pass membrane protein</topology>
    </subcellularLocation>
</comment>
<organism evidence="4 5">
    <name type="scientific">Macrostomum lignano</name>
    <dbReference type="NCBI Taxonomy" id="282301"/>
    <lineage>
        <taxon>Eukaryota</taxon>
        <taxon>Metazoa</taxon>
        <taxon>Spiralia</taxon>
        <taxon>Lophotrochozoa</taxon>
        <taxon>Platyhelminthes</taxon>
        <taxon>Rhabditophora</taxon>
        <taxon>Macrostomorpha</taxon>
        <taxon>Macrostomida</taxon>
        <taxon>Macrostomidae</taxon>
        <taxon>Macrostomum</taxon>
    </lineage>
</organism>
<dbReference type="Pfam" id="PF02931">
    <property type="entry name" value="Neur_chan_LBD"/>
    <property type="match status" value="1"/>
</dbReference>
<dbReference type="GO" id="GO:0016020">
    <property type="term" value="C:membrane"/>
    <property type="evidence" value="ECO:0007669"/>
    <property type="project" value="UniProtKB-SubCell"/>
</dbReference>
<dbReference type="Proteomes" id="UP000095280">
    <property type="component" value="Unplaced"/>
</dbReference>
<dbReference type="PROSITE" id="PS00236">
    <property type="entry name" value="NEUROTR_ION_CHANNEL"/>
    <property type="match status" value="1"/>
</dbReference>